<feature type="region of interest" description="Disordered" evidence="1">
    <location>
        <begin position="1"/>
        <end position="27"/>
    </location>
</feature>
<accession>A0A2N9HTT9</accession>
<reference evidence="2" key="1">
    <citation type="submission" date="2018-02" db="EMBL/GenBank/DDBJ databases">
        <authorList>
            <person name="Cohen D.B."/>
            <person name="Kent A.D."/>
        </authorList>
    </citation>
    <scope>NUCLEOTIDE SEQUENCE</scope>
</reference>
<organism evidence="2">
    <name type="scientific">Fagus sylvatica</name>
    <name type="common">Beechnut</name>
    <dbReference type="NCBI Taxonomy" id="28930"/>
    <lineage>
        <taxon>Eukaryota</taxon>
        <taxon>Viridiplantae</taxon>
        <taxon>Streptophyta</taxon>
        <taxon>Embryophyta</taxon>
        <taxon>Tracheophyta</taxon>
        <taxon>Spermatophyta</taxon>
        <taxon>Magnoliopsida</taxon>
        <taxon>eudicotyledons</taxon>
        <taxon>Gunneridae</taxon>
        <taxon>Pentapetalae</taxon>
        <taxon>rosids</taxon>
        <taxon>fabids</taxon>
        <taxon>Fagales</taxon>
        <taxon>Fagaceae</taxon>
        <taxon>Fagus</taxon>
    </lineage>
</organism>
<name>A0A2N9HTT9_FAGSY</name>
<sequence length="73" mass="7793">MPGPELEPQRLTPGALDRSSTPHAAWTRAEEASLQGLDSLDRLPLPTGMLSLSLSLSLSPLLSVRDSLLSLKT</sequence>
<evidence type="ECO:0000256" key="1">
    <source>
        <dbReference type="SAM" id="MobiDB-lite"/>
    </source>
</evidence>
<gene>
    <name evidence="2" type="ORF">FSB_LOCUS43072</name>
</gene>
<proteinExistence type="predicted"/>
<protein>
    <submittedName>
        <fullName evidence="2">Uncharacterized protein</fullName>
    </submittedName>
</protein>
<dbReference type="AlphaFoldDB" id="A0A2N9HTT9"/>
<dbReference type="EMBL" id="OIVN01004056">
    <property type="protein sequence ID" value="SPD15190.1"/>
    <property type="molecule type" value="Genomic_DNA"/>
</dbReference>
<evidence type="ECO:0000313" key="2">
    <source>
        <dbReference type="EMBL" id="SPD15190.1"/>
    </source>
</evidence>